<keyword evidence="3 5" id="KW-1133">Transmembrane helix</keyword>
<reference evidence="7" key="1">
    <citation type="journal article" date="2023" name="PLoS Negl. Trop. Dis.">
        <title>A genome sequence for Biomphalaria pfeifferi, the major vector snail for the human-infecting parasite Schistosoma mansoni.</title>
        <authorList>
            <person name="Bu L."/>
            <person name="Lu L."/>
            <person name="Laidemitt M.R."/>
            <person name="Zhang S.M."/>
            <person name="Mutuku M."/>
            <person name="Mkoji G."/>
            <person name="Steinauer M."/>
            <person name="Loker E.S."/>
        </authorList>
    </citation>
    <scope>NUCLEOTIDE SEQUENCE</scope>
    <source>
        <strain evidence="7">KasaAsao</strain>
    </source>
</reference>
<feature type="transmembrane region" description="Helical" evidence="5">
    <location>
        <begin position="350"/>
        <end position="372"/>
    </location>
</feature>
<evidence type="ECO:0000259" key="6">
    <source>
        <dbReference type="PROSITE" id="PS50262"/>
    </source>
</evidence>
<dbReference type="GO" id="GO:0004930">
    <property type="term" value="F:G protein-coupled receptor activity"/>
    <property type="evidence" value="ECO:0007669"/>
    <property type="project" value="InterPro"/>
</dbReference>
<evidence type="ECO:0000256" key="3">
    <source>
        <dbReference type="ARBA" id="ARBA00022989"/>
    </source>
</evidence>
<dbReference type="GO" id="GO:0016020">
    <property type="term" value="C:membrane"/>
    <property type="evidence" value="ECO:0007669"/>
    <property type="project" value="UniProtKB-SubCell"/>
</dbReference>
<dbReference type="PRINTS" id="PR00237">
    <property type="entry name" value="GPCRRHODOPSN"/>
</dbReference>
<evidence type="ECO:0000256" key="5">
    <source>
        <dbReference type="SAM" id="Phobius"/>
    </source>
</evidence>
<protein>
    <submittedName>
        <fullName evidence="7">Thyrotropin-releasing hormone receptor</fullName>
    </submittedName>
</protein>
<dbReference type="InterPro" id="IPR017452">
    <property type="entry name" value="GPCR_Rhodpsn_7TM"/>
</dbReference>
<dbReference type="InterPro" id="IPR000276">
    <property type="entry name" value="GPCR_Rhodpsn"/>
</dbReference>
<feature type="domain" description="G-protein coupled receptors family 1 profile" evidence="6">
    <location>
        <begin position="91"/>
        <end position="412"/>
    </location>
</feature>
<dbReference type="InterPro" id="IPR052954">
    <property type="entry name" value="GPCR-Ligand_Int"/>
</dbReference>
<evidence type="ECO:0000256" key="4">
    <source>
        <dbReference type="ARBA" id="ARBA00023136"/>
    </source>
</evidence>
<evidence type="ECO:0000313" key="7">
    <source>
        <dbReference type="EMBL" id="KAK0053961.1"/>
    </source>
</evidence>
<evidence type="ECO:0000313" key="8">
    <source>
        <dbReference type="Proteomes" id="UP001233172"/>
    </source>
</evidence>
<keyword evidence="4 5" id="KW-0472">Membrane</keyword>
<sequence>MNQNYAHNLLLLTANSGFWNFPHSRIMAALVVQDIRAFMNSTTSVFPDVNFVNFSTSQFPEPVTVPESLQTTRVIVQNVLTPVVATVGLLGNILNILVLFQPSMRTSTNVYLLVLSLADSVFLLFNLILSILDCRKRDLTDSAYHFNPYGRFLSNYSGNVAVWVTVVFTVERYIAVCHPINGKVWCTVSRAKLASTAVTVLVMANTVPTVFELEVVDTETGPRCSSTPFARSYGYEIGYSWWYVTVFTFIPLVFLTIFNTVLIRALFLASRKREQMALISTSRQHHKCNGKEHNRKTANSLHVSHSVSQCQISENFSSFHTSDKSSPSAASVSLTKKRQSRRFSREQNKVTLLLVTIVMIFLLCQLPWTALFLYKTYLSGNNLDDSSTAIKIAGNICNLLGLINASVNFYLYSCFSKRFRRTLGKLIMFWRRKNFSPTTV</sequence>
<feature type="transmembrane region" description="Helical" evidence="5">
    <location>
        <begin position="110"/>
        <end position="132"/>
    </location>
</feature>
<proteinExistence type="predicted"/>
<gene>
    <name evidence="7" type="ORF">Bpfe_016705</name>
</gene>
<dbReference type="SUPFAM" id="SSF81321">
    <property type="entry name" value="Family A G protein-coupled receptor-like"/>
    <property type="match status" value="1"/>
</dbReference>
<dbReference type="PROSITE" id="PS50262">
    <property type="entry name" value="G_PROTEIN_RECEP_F1_2"/>
    <property type="match status" value="1"/>
</dbReference>
<comment type="caution">
    <text evidence="7">The sequence shown here is derived from an EMBL/GenBank/DDBJ whole genome shotgun (WGS) entry which is preliminary data.</text>
</comment>
<evidence type="ECO:0000256" key="1">
    <source>
        <dbReference type="ARBA" id="ARBA00004370"/>
    </source>
</evidence>
<keyword evidence="7" id="KW-0675">Receptor</keyword>
<dbReference type="Pfam" id="PF00001">
    <property type="entry name" value="7tm_1"/>
    <property type="match status" value="1"/>
</dbReference>
<feature type="transmembrane region" description="Helical" evidence="5">
    <location>
        <begin position="152"/>
        <end position="170"/>
    </location>
</feature>
<accession>A0AAD8F860</accession>
<evidence type="ECO:0000256" key="2">
    <source>
        <dbReference type="ARBA" id="ARBA00022692"/>
    </source>
</evidence>
<dbReference type="PANTHER" id="PTHR46641">
    <property type="entry name" value="FMRFAMIDE RECEPTOR-RELATED"/>
    <property type="match status" value="1"/>
</dbReference>
<feature type="transmembrane region" description="Helical" evidence="5">
    <location>
        <begin position="392"/>
        <end position="412"/>
    </location>
</feature>
<dbReference type="CDD" id="cd14978">
    <property type="entry name" value="7tmA_FMRFamide_R-like"/>
    <property type="match status" value="1"/>
</dbReference>
<comment type="subcellular location">
    <subcellularLocation>
        <location evidence="1">Membrane</location>
    </subcellularLocation>
</comment>
<keyword evidence="2 5" id="KW-0812">Transmembrane</keyword>
<dbReference type="PANTHER" id="PTHR46641:SF22">
    <property type="entry name" value="PROCTOLIN RECEPTOR, ISOFORM A"/>
    <property type="match status" value="1"/>
</dbReference>
<organism evidence="7 8">
    <name type="scientific">Biomphalaria pfeifferi</name>
    <name type="common">Bloodfluke planorb</name>
    <name type="synonym">Freshwater snail</name>
    <dbReference type="NCBI Taxonomy" id="112525"/>
    <lineage>
        <taxon>Eukaryota</taxon>
        <taxon>Metazoa</taxon>
        <taxon>Spiralia</taxon>
        <taxon>Lophotrochozoa</taxon>
        <taxon>Mollusca</taxon>
        <taxon>Gastropoda</taxon>
        <taxon>Heterobranchia</taxon>
        <taxon>Euthyneura</taxon>
        <taxon>Panpulmonata</taxon>
        <taxon>Hygrophila</taxon>
        <taxon>Lymnaeoidea</taxon>
        <taxon>Planorbidae</taxon>
        <taxon>Biomphalaria</taxon>
    </lineage>
</organism>
<dbReference type="Proteomes" id="UP001233172">
    <property type="component" value="Unassembled WGS sequence"/>
</dbReference>
<dbReference type="Gene3D" id="1.20.1070.10">
    <property type="entry name" value="Rhodopsin 7-helix transmembrane proteins"/>
    <property type="match status" value="1"/>
</dbReference>
<dbReference type="EMBL" id="JASAOG010000082">
    <property type="protein sequence ID" value="KAK0053961.1"/>
    <property type="molecule type" value="Genomic_DNA"/>
</dbReference>
<keyword evidence="8" id="KW-1185">Reference proteome</keyword>
<feature type="transmembrane region" description="Helical" evidence="5">
    <location>
        <begin position="241"/>
        <end position="267"/>
    </location>
</feature>
<reference evidence="7" key="2">
    <citation type="submission" date="2023-04" db="EMBL/GenBank/DDBJ databases">
        <authorList>
            <person name="Bu L."/>
            <person name="Lu L."/>
            <person name="Laidemitt M.R."/>
            <person name="Zhang S.M."/>
            <person name="Mutuku M."/>
            <person name="Mkoji G."/>
            <person name="Steinauer M."/>
            <person name="Loker E.S."/>
        </authorList>
    </citation>
    <scope>NUCLEOTIDE SEQUENCE</scope>
    <source>
        <strain evidence="7">KasaAsao</strain>
        <tissue evidence="7">Whole Snail</tissue>
    </source>
</reference>
<feature type="transmembrane region" description="Helical" evidence="5">
    <location>
        <begin position="79"/>
        <end position="98"/>
    </location>
</feature>
<name>A0AAD8F860_BIOPF</name>
<dbReference type="AlphaFoldDB" id="A0AAD8F860"/>